<name>A0A094ZH44_SCHHA</name>
<proteinExistence type="predicted"/>
<protein>
    <submittedName>
        <fullName evidence="1">Uncharacterized protein</fullName>
    </submittedName>
</protein>
<dbReference type="OrthoDB" id="6219455at2759"/>
<dbReference type="AlphaFoldDB" id="A0A094ZH44"/>
<organism evidence="1">
    <name type="scientific">Schistosoma haematobium</name>
    <name type="common">Blood fluke</name>
    <dbReference type="NCBI Taxonomy" id="6185"/>
    <lineage>
        <taxon>Eukaryota</taxon>
        <taxon>Metazoa</taxon>
        <taxon>Spiralia</taxon>
        <taxon>Lophotrochozoa</taxon>
        <taxon>Platyhelminthes</taxon>
        <taxon>Trematoda</taxon>
        <taxon>Digenea</taxon>
        <taxon>Strigeidida</taxon>
        <taxon>Schistosomatoidea</taxon>
        <taxon>Schistosomatidae</taxon>
        <taxon>Schistosoma</taxon>
    </lineage>
</organism>
<sequence>MNHFITTSVLILFIVNFCWYNPVKSQNPPAFRAFDLEDEYPEIPGRYSPSMHKDHATHFNYKDRFRWSKRVPPYITGGIRYR</sequence>
<evidence type="ECO:0000313" key="1">
    <source>
        <dbReference type="EMBL" id="KGB33800.1"/>
    </source>
</evidence>
<gene>
    <name evidence="1" type="ORF">MS3_01985</name>
</gene>
<reference evidence="1" key="1">
    <citation type="journal article" date="2012" name="Nat. Genet.">
        <title>Whole-genome sequence of Schistosoma haematobium.</title>
        <authorList>
            <person name="Young N.D."/>
            <person name="Jex A.R."/>
            <person name="Li B."/>
            <person name="Liu S."/>
            <person name="Yang L."/>
            <person name="Xiong Z."/>
            <person name="Li Y."/>
            <person name="Cantacessi C."/>
            <person name="Hall R.S."/>
            <person name="Xu X."/>
            <person name="Chen F."/>
            <person name="Wu X."/>
            <person name="Zerlotini A."/>
            <person name="Oliveira G."/>
            <person name="Hofmann A."/>
            <person name="Zhang G."/>
            <person name="Fang X."/>
            <person name="Kang Y."/>
            <person name="Campbell B.E."/>
            <person name="Loukas A."/>
            <person name="Ranganathan S."/>
            <person name="Rollinson D."/>
            <person name="Rinaldi G."/>
            <person name="Brindley P.J."/>
            <person name="Yang H."/>
            <person name="Wang J."/>
            <person name="Wang J."/>
            <person name="Gasser R.B."/>
        </authorList>
    </citation>
    <scope>NUCLEOTIDE SEQUENCE [LARGE SCALE GENOMIC DNA]</scope>
</reference>
<dbReference type="EMBL" id="KL250569">
    <property type="protein sequence ID" value="KGB33800.1"/>
    <property type="molecule type" value="Genomic_DNA"/>
</dbReference>
<accession>A0A094ZH44</accession>